<sequence length="274" mass="31065">MNPLASPEPTQFALDFGAQDAPPPKTADARDPNARLISFGGNVVEYTLKRGKRRTIGFTIDDRGLSVSAPRWVLLRDIEQALHERQRWILDKLAEWQARRARMVVHTTKWEHGTTLPYLGRTITVALGTGTPVTRLQLGMFAQETLLLALPEDASEQRIKDAVQGWLQTEALRIYAERIPVFEQQLGVKISQLKLSSASTRWGSATSDGKIRLHWRLVHFGPDVIDYVIAHELAHLREMNHSPRFWQVVESVLPGFEQARRALRDAAQQPLPQF</sequence>
<gene>
    <name evidence="2" type="ORF">ACFOEN_01095</name>
</gene>
<comment type="caution">
    <text evidence="2">The sequence shown here is derived from an EMBL/GenBank/DDBJ whole genome shotgun (WGS) entry which is preliminary data.</text>
</comment>
<accession>A0ABV7H3N7</accession>
<dbReference type="EMBL" id="JBHRTI010000003">
    <property type="protein sequence ID" value="MFC3146231.1"/>
    <property type="molecule type" value="Genomic_DNA"/>
</dbReference>
<dbReference type="PANTHER" id="PTHR30399">
    <property type="entry name" value="UNCHARACTERIZED PROTEIN YGJP"/>
    <property type="match status" value="1"/>
</dbReference>
<organism evidence="2 3">
    <name type="scientific">Piscinibacterium candidicorallinum</name>
    <dbReference type="NCBI Taxonomy" id="1793872"/>
    <lineage>
        <taxon>Bacteria</taxon>
        <taxon>Pseudomonadati</taxon>
        <taxon>Pseudomonadota</taxon>
        <taxon>Betaproteobacteria</taxon>
        <taxon>Burkholderiales</taxon>
        <taxon>Piscinibacterium</taxon>
    </lineage>
</organism>
<feature type="domain" description="YgjP-like metallopeptidase" evidence="1">
    <location>
        <begin position="54"/>
        <end position="265"/>
    </location>
</feature>
<name>A0ABV7H3N7_9BURK</name>
<evidence type="ECO:0000313" key="3">
    <source>
        <dbReference type="Proteomes" id="UP001595556"/>
    </source>
</evidence>
<evidence type="ECO:0000259" key="1">
    <source>
        <dbReference type="Pfam" id="PF01863"/>
    </source>
</evidence>
<proteinExistence type="predicted"/>
<dbReference type="Gene3D" id="3.30.2010.10">
    <property type="entry name" value="Metalloproteases ('zincins'), catalytic domain"/>
    <property type="match status" value="1"/>
</dbReference>
<protein>
    <submittedName>
        <fullName evidence="2">M48 family metallopeptidase</fullName>
    </submittedName>
</protein>
<dbReference type="Proteomes" id="UP001595556">
    <property type="component" value="Unassembled WGS sequence"/>
</dbReference>
<dbReference type="InterPro" id="IPR002725">
    <property type="entry name" value="YgjP-like_metallopeptidase"/>
</dbReference>
<keyword evidence="3" id="KW-1185">Reference proteome</keyword>
<dbReference type="InterPro" id="IPR053136">
    <property type="entry name" value="UTP_pyrophosphatase-like"/>
</dbReference>
<dbReference type="CDD" id="cd07344">
    <property type="entry name" value="M48_yhfN_like"/>
    <property type="match status" value="1"/>
</dbReference>
<dbReference type="RefSeq" id="WP_377300513.1">
    <property type="nucleotide sequence ID" value="NZ_CP180191.1"/>
</dbReference>
<dbReference type="Pfam" id="PF01863">
    <property type="entry name" value="YgjP-like"/>
    <property type="match status" value="1"/>
</dbReference>
<evidence type="ECO:0000313" key="2">
    <source>
        <dbReference type="EMBL" id="MFC3146231.1"/>
    </source>
</evidence>
<reference evidence="3" key="1">
    <citation type="journal article" date="2019" name="Int. J. Syst. Evol. Microbiol.">
        <title>The Global Catalogue of Microorganisms (GCM) 10K type strain sequencing project: providing services to taxonomists for standard genome sequencing and annotation.</title>
        <authorList>
            <consortium name="The Broad Institute Genomics Platform"/>
            <consortium name="The Broad Institute Genome Sequencing Center for Infectious Disease"/>
            <person name="Wu L."/>
            <person name="Ma J."/>
        </authorList>
    </citation>
    <scope>NUCLEOTIDE SEQUENCE [LARGE SCALE GENOMIC DNA]</scope>
    <source>
        <strain evidence="3">KCTC 52168</strain>
    </source>
</reference>
<dbReference type="PANTHER" id="PTHR30399:SF1">
    <property type="entry name" value="UTP PYROPHOSPHATASE"/>
    <property type="match status" value="1"/>
</dbReference>